<gene>
    <name evidence="1" type="ORF">CLV43_123110</name>
</gene>
<organism evidence="1 2">
    <name type="scientific">Umezawaea tangerina</name>
    <dbReference type="NCBI Taxonomy" id="84725"/>
    <lineage>
        <taxon>Bacteria</taxon>
        <taxon>Bacillati</taxon>
        <taxon>Actinomycetota</taxon>
        <taxon>Actinomycetes</taxon>
        <taxon>Pseudonocardiales</taxon>
        <taxon>Pseudonocardiaceae</taxon>
        <taxon>Umezawaea</taxon>
    </lineage>
</organism>
<reference evidence="1 2" key="1">
    <citation type="submission" date="2018-03" db="EMBL/GenBank/DDBJ databases">
        <title>Genomic Encyclopedia of Archaeal and Bacterial Type Strains, Phase II (KMG-II): from individual species to whole genera.</title>
        <authorList>
            <person name="Goeker M."/>
        </authorList>
    </citation>
    <scope>NUCLEOTIDE SEQUENCE [LARGE SCALE GENOMIC DNA]</scope>
    <source>
        <strain evidence="1 2">DSM 44720</strain>
    </source>
</reference>
<evidence type="ECO:0000313" key="2">
    <source>
        <dbReference type="Proteomes" id="UP000239494"/>
    </source>
</evidence>
<comment type="caution">
    <text evidence="1">The sequence shown here is derived from an EMBL/GenBank/DDBJ whole genome shotgun (WGS) entry which is preliminary data.</text>
</comment>
<sequence length="208" mass="23544">MTDGFTLADRIVALLGHFPNGLTDAQIASQLRVVHDQVNSRCRTLADAGILHRDDFGRPIMNSLVTELPRAEIRTNPSHEWYWEGNVLAELVRYFEMDGWVFLRGDRIMAQRAGRLLHVESKGFPTKRSTSDSKPPHPMEQAEAWYADSLLKVLRLRQDCPDDVVGIGLPDFVCYRELLADTSETLRAMRIDVFLVRAGGRVDCVANH</sequence>
<dbReference type="RefSeq" id="WP_106196671.1">
    <property type="nucleotide sequence ID" value="NZ_PVTF01000023.1"/>
</dbReference>
<dbReference type="AlphaFoldDB" id="A0A2T0SC63"/>
<accession>A0A2T0SC63</accession>
<dbReference type="EMBL" id="PVTF01000023">
    <property type="protein sequence ID" value="PRY31008.1"/>
    <property type="molecule type" value="Genomic_DNA"/>
</dbReference>
<dbReference type="Proteomes" id="UP000239494">
    <property type="component" value="Unassembled WGS sequence"/>
</dbReference>
<dbReference type="OrthoDB" id="2833825at2"/>
<keyword evidence="2" id="KW-1185">Reference proteome</keyword>
<proteinExistence type="predicted"/>
<name>A0A2T0SC63_9PSEU</name>
<evidence type="ECO:0000313" key="1">
    <source>
        <dbReference type="EMBL" id="PRY31008.1"/>
    </source>
</evidence>
<protein>
    <submittedName>
        <fullName evidence="1">Uncharacterized protein</fullName>
    </submittedName>
</protein>